<evidence type="ECO:0000313" key="2">
    <source>
        <dbReference type="EMBL" id="EAY13607.1"/>
    </source>
</evidence>
<dbReference type="InParanoid" id="A2E1A6"/>
<dbReference type="Gene3D" id="3.80.10.10">
    <property type="entry name" value="Ribonuclease Inhibitor"/>
    <property type="match status" value="1"/>
</dbReference>
<feature type="compositionally biased region" description="Acidic residues" evidence="1">
    <location>
        <begin position="711"/>
        <end position="720"/>
    </location>
</feature>
<sequence>MDKEYLAINNSRLQIMLKSAWTEGEKPLLTAKIDFQESQNEFYLSGIIMATYGAIYLFKTTMISGPEYYNKYHLLDCTDFYVQQNSFTMTFKDNSLLIKSNEIVPIVDVLLSMFSECTNGVKNFKFMTIRSDIPLPDYNDVIRSSSALRHRSLFLAHYYHIKSNQITALDYFTKFETSHRNLLVLGNKFHPGNFATAIGHAIGWDPTIATVCFQSCVSSKFSPLVNAIMKNAQKIERIAFADYKERNPVSFQLEPISKTSIKRYWFLRSCGLVIRDLFSNANQISSPMDEIIIASCVLRPQEFGDIVTCFSESESACNVRYLYLVRVSMKPFPFFDITRLLGFTQNLVSLTFRACLDIDATHLLKAICSSKTRLRALGLTHLQFRTDVPFDLELPKSLTLLNISFSSFTDTSFKTLIELLLYKTAKIPFIFQAHELVLKTSAYEMLSQLDFNKLLPNFCEIDWSGNYIPKDSIKYFFAFLFTQSKCHLLSMNELTCGDSTLFLSCLTQLLHIIPIKGLDLSGKFPTSVFSQFVDSLKDLKLLRLSLSCKNTSDTGLDCYRELVKVMPSIIELGADGFRPHTPQPFFEFWKEISERENILSCDFPNEDMFVLGLAMQRLGPEIVDTFNKIQKKTRLSTLEGRLNYLIEITKEYVSHLDNESIPFDEESFKNRMEHIGDVIFQQSMGRTSEYTSDSRGLFKEGAKEVSPEALGNDEDNFDQV</sequence>
<dbReference type="KEGG" id="tva:4771586"/>
<dbReference type="GO" id="GO:0034315">
    <property type="term" value="P:regulation of Arp2/3 complex-mediated actin nucleation"/>
    <property type="evidence" value="ECO:0000318"/>
    <property type="project" value="GO_Central"/>
</dbReference>
<dbReference type="Proteomes" id="UP000001542">
    <property type="component" value="Unassembled WGS sequence"/>
</dbReference>
<accession>A2E1A6</accession>
<dbReference type="SMR" id="A2E1A6"/>
<reference evidence="2" key="2">
    <citation type="journal article" date="2007" name="Science">
        <title>Draft genome sequence of the sexually transmitted pathogen Trichomonas vaginalis.</title>
        <authorList>
            <person name="Carlton J.M."/>
            <person name="Hirt R.P."/>
            <person name="Silva J.C."/>
            <person name="Delcher A.L."/>
            <person name="Schatz M."/>
            <person name="Zhao Q."/>
            <person name="Wortman J.R."/>
            <person name="Bidwell S.L."/>
            <person name="Alsmark U.C.M."/>
            <person name="Besteiro S."/>
            <person name="Sicheritz-Ponten T."/>
            <person name="Noel C.J."/>
            <person name="Dacks J.B."/>
            <person name="Foster P.G."/>
            <person name="Simillion C."/>
            <person name="Van de Peer Y."/>
            <person name="Miranda-Saavedra D."/>
            <person name="Barton G.J."/>
            <person name="Westrop G.D."/>
            <person name="Mueller S."/>
            <person name="Dessi D."/>
            <person name="Fiori P.L."/>
            <person name="Ren Q."/>
            <person name="Paulsen I."/>
            <person name="Zhang H."/>
            <person name="Bastida-Corcuera F.D."/>
            <person name="Simoes-Barbosa A."/>
            <person name="Brown M.T."/>
            <person name="Hayes R.D."/>
            <person name="Mukherjee M."/>
            <person name="Okumura C.Y."/>
            <person name="Schneider R."/>
            <person name="Smith A.J."/>
            <person name="Vanacova S."/>
            <person name="Villalvazo M."/>
            <person name="Haas B.J."/>
            <person name="Pertea M."/>
            <person name="Feldblyum T.V."/>
            <person name="Utterback T.R."/>
            <person name="Shu C.L."/>
            <person name="Osoegawa K."/>
            <person name="de Jong P.J."/>
            <person name="Hrdy I."/>
            <person name="Horvathova L."/>
            <person name="Zubacova Z."/>
            <person name="Dolezal P."/>
            <person name="Malik S.B."/>
            <person name="Logsdon J.M. Jr."/>
            <person name="Henze K."/>
            <person name="Gupta A."/>
            <person name="Wang C.C."/>
            <person name="Dunne R.L."/>
            <person name="Upcroft J.A."/>
            <person name="Upcroft P."/>
            <person name="White O."/>
            <person name="Salzberg S.L."/>
            <person name="Tang P."/>
            <person name="Chiu C.-H."/>
            <person name="Lee Y.-S."/>
            <person name="Embley T.M."/>
            <person name="Coombs G.H."/>
            <person name="Mottram J.C."/>
            <person name="Tachezy J."/>
            <person name="Fraser-Liggett C.M."/>
            <person name="Johnson P.J."/>
        </authorList>
    </citation>
    <scope>NUCLEOTIDE SEQUENCE [LARGE SCALE GENOMIC DNA]</scope>
    <source>
        <strain evidence="2">G3</strain>
    </source>
</reference>
<reference evidence="2" key="1">
    <citation type="submission" date="2006-10" db="EMBL/GenBank/DDBJ databases">
        <authorList>
            <person name="Amadeo P."/>
            <person name="Zhao Q."/>
            <person name="Wortman J."/>
            <person name="Fraser-Liggett C."/>
            <person name="Carlton J."/>
        </authorList>
    </citation>
    <scope>NUCLEOTIDE SEQUENCE</scope>
    <source>
        <strain evidence="2">G3</strain>
    </source>
</reference>
<evidence type="ECO:0000256" key="1">
    <source>
        <dbReference type="SAM" id="MobiDB-lite"/>
    </source>
</evidence>
<protein>
    <submittedName>
        <fullName evidence="2">Uncharacterized protein</fullName>
    </submittedName>
</protein>
<dbReference type="InterPro" id="IPR032675">
    <property type="entry name" value="LRR_dom_sf"/>
</dbReference>
<dbReference type="GO" id="GO:0005886">
    <property type="term" value="C:plasma membrane"/>
    <property type="evidence" value="ECO:0000318"/>
    <property type="project" value="GO_Central"/>
</dbReference>
<dbReference type="VEuPathDB" id="TrichDB:TVAGG3_0990400"/>
<dbReference type="SUPFAM" id="SSF52047">
    <property type="entry name" value="RNI-like"/>
    <property type="match status" value="1"/>
</dbReference>
<dbReference type="GO" id="GO:0030027">
    <property type="term" value="C:lamellipodium"/>
    <property type="evidence" value="ECO:0000318"/>
    <property type="project" value="GO_Central"/>
</dbReference>
<dbReference type="AlphaFoldDB" id="A2E1A6"/>
<proteinExistence type="predicted"/>
<feature type="compositionally biased region" description="Basic and acidic residues" evidence="1">
    <location>
        <begin position="696"/>
        <end position="706"/>
    </location>
</feature>
<feature type="region of interest" description="Disordered" evidence="1">
    <location>
        <begin position="691"/>
        <end position="720"/>
    </location>
</feature>
<dbReference type="VEuPathDB" id="TrichDB:TVAG_390040"/>
<evidence type="ECO:0000313" key="3">
    <source>
        <dbReference type="Proteomes" id="UP000001542"/>
    </source>
</evidence>
<organism evidence="2 3">
    <name type="scientific">Trichomonas vaginalis (strain ATCC PRA-98 / G3)</name>
    <dbReference type="NCBI Taxonomy" id="412133"/>
    <lineage>
        <taxon>Eukaryota</taxon>
        <taxon>Metamonada</taxon>
        <taxon>Parabasalia</taxon>
        <taxon>Trichomonadida</taxon>
        <taxon>Trichomonadidae</taxon>
        <taxon>Trichomonas</taxon>
    </lineage>
</organism>
<name>A2E1A6_TRIV3</name>
<keyword evidence="3" id="KW-1185">Reference proteome</keyword>
<dbReference type="OrthoDB" id="10486859at2759"/>
<dbReference type="EMBL" id="DS113283">
    <property type="protein sequence ID" value="EAY13607.1"/>
    <property type="molecule type" value="Genomic_DNA"/>
</dbReference>
<dbReference type="GO" id="GO:0016477">
    <property type="term" value="P:cell migration"/>
    <property type="evidence" value="ECO:0000318"/>
    <property type="project" value="GO_Central"/>
</dbReference>
<dbReference type="RefSeq" id="XP_001325830.1">
    <property type="nucleotide sequence ID" value="XM_001325795.1"/>
</dbReference>
<gene>
    <name evidence="2" type="ORF">TVAG_390040</name>
</gene>